<gene>
    <name evidence="3" type="ORF">HNP55_003154</name>
</gene>
<feature type="domain" description="FecR protein" evidence="2">
    <location>
        <begin position="63"/>
        <end position="154"/>
    </location>
</feature>
<evidence type="ECO:0000313" key="4">
    <source>
        <dbReference type="Proteomes" id="UP000562027"/>
    </source>
</evidence>
<proteinExistence type="predicted"/>
<sequence length="156" mass="16090">MKNFNTPFFARGLAACALALLACGVAQADEGIGRVKRLSGQVSLDRAGQTLPVQVGMVLQQGDRLRTGADGAAGLTLNDDTLLTAGPNSSLLLSAFSFNPTTHEGGMNATLAHGSLHVVSGLITKKAPDKVTFKARSVVLGVRGTEFIIDAPGDES</sequence>
<evidence type="ECO:0000259" key="2">
    <source>
        <dbReference type="Pfam" id="PF04773"/>
    </source>
</evidence>
<protein>
    <recommendedName>
        <fullName evidence="2">FecR protein domain-containing protein</fullName>
    </recommendedName>
</protein>
<evidence type="ECO:0000313" key="3">
    <source>
        <dbReference type="EMBL" id="MBB4844610.1"/>
    </source>
</evidence>
<dbReference type="RefSeq" id="WP_184301283.1">
    <property type="nucleotide sequence ID" value="NZ_JACHLP010000006.1"/>
</dbReference>
<dbReference type="AlphaFoldDB" id="A0A840L8W2"/>
<feature type="chain" id="PRO_5032896380" description="FecR protein domain-containing protein" evidence="1">
    <location>
        <begin position="29"/>
        <end position="156"/>
    </location>
</feature>
<dbReference type="InterPro" id="IPR006860">
    <property type="entry name" value="FecR"/>
</dbReference>
<dbReference type="Pfam" id="PF04773">
    <property type="entry name" value="FecR"/>
    <property type="match status" value="1"/>
</dbReference>
<feature type="signal peptide" evidence="1">
    <location>
        <begin position="1"/>
        <end position="28"/>
    </location>
</feature>
<evidence type="ECO:0000256" key="1">
    <source>
        <dbReference type="SAM" id="SignalP"/>
    </source>
</evidence>
<dbReference type="EMBL" id="JACHLP010000006">
    <property type="protein sequence ID" value="MBB4844610.1"/>
    <property type="molecule type" value="Genomic_DNA"/>
</dbReference>
<keyword evidence="1" id="KW-0732">Signal</keyword>
<keyword evidence="4" id="KW-1185">Reference proteome</keyword>
<organism evidence="3 4">
    <name type="scientific">Roseateles oligotrophus</name>
    <dbReference type="NCBI Taxonomy" id="1769250"/>
    <lineage>
        <taxon>Bacteria</taxon>
        <taxon>Pseudomonadati</taxon>
        <taxon>Pseudomonadota</taxon>
        <taxon>Betaproteobacteria</taxon>
        <taxon>Burkholderiales</taxon>
        <taxon>Sphaerotilaceae</taxon>
        <taxon>Roseateles</taxon>
    </lineage>
</organism>
<name>A0A840L8W2_9BURK</name>
<dbReference type="PANTHER" id="PTHR38731">
    <property type="entry name" value="LIPL45-RELATED LIPOPROTEIN-RELATED"/>
    <property type="match status" value="1"/>
</dbReference>
<reference evidence="3 4" key="1">
    <citation type="submission" date="2020-08" db="EMBL/GenBank/DDBJ databases">
        <title>Functional genomics of gut bacteria from endangered species of beetles.</title>
        <authorList>
            <person name="Carlos-Shanley C."/>
        </authorList>
    </citation>
    <scope>NUCLEOTIDE SEQUENCE [LARGE SCALE GENOMIC DNA]</scope>
    <source>
        <strain evidence="3 4">S00239</strain>
    </source>
</reference>
<dbReference type="PROSITE" id="PS51257">
    <property type="entry name" value="PROKAR_LIPOPROTEIN"/>
    <property type="match status" value="1"/>
</dbReference>
<accession>A0A840L8W2</accession>
<dbReference type="Proteomes" id="UP000562027">
    <property type="component" value="Unassembled WGS sequence"/>
</dbReference>
<comment type="caution">
    <text evidence="3">The sequence shown here is derived from an EMBL/GenBank/DDBJ whole genome shotgun (WGS) entry which is preliminary data.</text>
</comment>